<keyword evidence="3" id="KW-1185">Reference proteome</keyword>
<gene>
    <name evidence="2" type="ORF">FO059_05600</name>
</gene>
<sequence>MTLSNLSTTGWIYPLCSHLPVATMLCGVELSRGRLAEAVMARCRNDFVEPPAPAKVRRLVGKAVRDFDTRFCRITVDHATRSRLEDLVAGSKDGDEEPTEDQAPAGGWGRSLFTELKADPGAPGLEGVFAEVDKLQRVRKPDLWADLFADVSEKKVDKELTGELKKVRGAEAMMLRVAEAALSEPSGTVREVIYPVVGGEKTLKVLAAEAAANEAKYKARIRAVLRSVYSAR</sequence>
<evidence type="ECO:0000256" key="1">
    <source>
        <dbReference type="SAM" id="MobiDB-lite"/>
    </source>
</evidence>
<protein>
    <submittedName>
        <fullName evidence="2">Uncharacterized protein</fullName>
    </submittedName>
</protein>
<name>A0A516X1H3_9ACTN</name>
<evidence type="ECO:0000313" key="3">
    <source>
        <dbReference type="Proteomes" id="UP000317344"/>
    </source>
</evidence>
<dbReference type="KEGG" id="toy:FO059_05600"/>
<dbReference type="EMBL" id="CP041765">
    <property type="protein sequence ID" value="QDQ96903.1"/>
    <property type="molecule type" value="Genomic_DNA"/>
</dbReference>
<dbReference type="RefSeq" id="WP_143907050.1">
    <property type="nucleotide sequence ID" value="NZ_CP041765.1"/>
</dbReference>
<dbReference type="AlphaFoldDB" id="A0A516X1H3"/>
<dbReference type="OrthoDB" id="3403253at2"/>
<reference evidence="2 3" key="2">
    <citation type="submission" date="2019-07" db="EMBL/GenBank/DDBJ databases">
        <authorList>
            <person name="Huang Y."/>
        </authorList>
    </citation>
    <scope>NUCLEOTIDE SEQUENCE [LARGE SCALE GENOMIC DNA]</scope>
    <source>
        <strain evidence="2 3">HY188</strain>
    </source>
</reference>
<proteinExistence type="predicted"/>
<organism evidence="2 3">
    <name type="scientific">Tomitella fengzijianii</name>
    <dbReference type="NCBI Taxonomy" id="2597660"/>
    <lineage>
        <taxon>Bacteria</taxon>
        <taxon>Bacillati</taxon>
        <taxon>Actinomycetota</taxon>
        <taxon>Actinomycetes</taxon>
        <taxon>Mycobacteriales</taxon>
        <taxon>Tomitella</taxon>
    </lineage>
</organism>
<dbReference type="Proteomes" id="UP000317344">
    <property type="component" value="Chromosome"/>
</dbReference>
<evidence type="ECO:0000313" key="2">
    <source>
        <dbReference type="EMBL" id="QDQ96903.1"/>
    </source>
</evidence>
<reference evidence="2 3" key="1">
    <citation type="submission" date="2019-07" db="EMBL/GenBank/DDBJ databases">
        <title>Tomitella cavernea sp. nov., an actinomycete isolated from soil.</title>
        <authorList>
            <person name="Cheng J."/>
        </authorList>
    </citation>
    <scope>NUCLEOTIDE SEQUENCE [LARGE SCALE GENOMIC DNA]</scope>
    <source>
        <strain evidence="2 3">HY188</strain>
    </source>
</reference>
<accession>A0A516X1H3</accession>
<feature type="region of interest" description="Disordered" evidence="1">
    <location>
        <begin position="87"/>
        <end position="108"/>
    </location>
</feature>